<organism evidence="1 2">
    <name type="scientific">Verticillium longisporum</name>
    <name type="common">Verticillium dahliae var. longisporum</name>
    <dbReference type="NCBI Taxonomy" id="100787"/>
    <lineage>
        <taxon>Eukaryota</taxon>
        <taxon>Fungi</taxon>
        <taxon>Dikarya</taxon>
        <taxon>Ascomycota</taxon>
        <taxon>Pezizomycotina</taxon>
        <taxon>Sordariomycetes</taxon>
        <taxon>Hypocreomycetidae</taxon>
        <taxon>Glomerellales</taxon>
        <taxon>Plectosphaerellaceae</taxon>
        <taxon>Verticillium</taxon>
    </lineage>
</organism>
<protein>
    <submittedName>
        <fullName evidence="1">Uncharacterized protein</fullName>
    </submittedName>
</protein>
<dbReference type="Proteomes" id="UP000045706">
    <property type="component" value="Unassembled WGS sequence"/>
</dbReference>
<dbReference type="AlphaFoldDB" id="A0A0G4LAB3"/>
<name>A0A0G4LAB3_VERLO</name>
<sequence length="118" mass="12741">MAGAHAVSRLTATLGGRSSQGTYLGESCPLNTPIVPRIESSSLAWSTDICLAVDLLLLNGTPTTRCRRRECSHGDRCGPIARPGLQANVKCVCSLPSFEDQMFRPPTLRWLLEEEGGL</sequence>
<proteinExistence type="predicted"/>
<accession>A0A0G4LAB3</accession>
<evidence type="ECO:0000313" key="1">
    <source>
        <dbReference type="EMBL" id="CRK19003.1"/>
    </source>
</evidence>
<dbReference type="EMBL" id="CVQI01009557">
    <property type="protein sequence ID" value="CRK19003.1"/>
    <property type="molecule type" value="Genomic_DNA"/>
</dbReference>
<gene>
    <name evidence="1" type="ORF">BN1723_011740</name>
</gene>
<reference evidence="2" key="1">
    <citation type="submission" date="2015-05" db="EMBL/GenBank/DDBJ databases">
        <authorList>
            <person name="Fogelqvist Johan"/>
        </authorList>
    </citation>
    <scope>NUCLEOTIDE SEQUENCE [LARGE SCALE GENOMIC DNA]</scope>
</reference>
<evidence type="ECO:0000313" key="2">
    <source>
        <dbReference type="Proteomes" id="UP000045706"/>
    </source>
</evidence>